<dbReference type="Gene3D" id="2.60.120.10">
    <property type="entry name" value="Jelly Rolls"/>
    <property type="match status" value="1"/>
</dbReference>
<dbReference type="SMART" id="SM00100">
    <property type="entry name" value="cNMP"/>
    <property type="match status" value="1"/>
</dbReference>
<protein>
    <submittedName>
        <fullName evidence="6">Crp/Fnr family transcriptional regulator</fullName>
    </submittedName>
</protein>
<dbReference type="CDD" id="cd00038">
    <property type="entry name" value="CAP_ED"/>
    <property type="match status" value="1"/>
</dbReference>
<gene>
    <name evidence="6" type="ORF">HRQ87_02405</name>
</gene>
<feature type="domain" description="HTH crp-type" evidence="5">
    <location>
        <begin position="155"/>
        <end position="227"/>
    </location>
</feature>
<dbReference type="InterPro" id="IPR012318">
    <property type="entry name" value="HTH_CRP"/>
</dbReference>
<name>A0ABX2IL98_9RHOB</name>
<dbReference type="InterPro" id="IPR018490">
    <property type="entry name" value="cNMP-bd_dom_sf"/>
</dbReference>
<dbReference type="InterPro" id="IPR036388">
    <property type="entry name" value="WH-like_DNA-bd_sf"/>
</dbReference>
<dbReference type="Proteomes" id="UP000777935">
    <property type="component" value="Unassembled WGS sequence"/>
</dbReference>
<reference evidence="6 7" key="1">
    <citation type="submission" date="2020-06" db="EMBL/GenBank/DDBJ databases">
        <title>Sulfitobacter algicola sp. nov., isolated from green algae.</title>
        <authorList>
            <person name="Wang C."/>
        </authorList>
    </citation>
    <scope>NUCLEOTIDE SEQUENCE [LARGE SCALE GENOMIC DNA]</scope>
    <source>
        <strain evidence="6 7">1151</strain>
    </source>
</reference>
<dbReference type="Gene3D" id="1.10.10.10">
    <property type="entry name" value="Winged helix-like DNA-binding domain superfamily/Winged helix DNA-binding domain"/>
    <property type="match status" value="1"/>
</dbReference>
<keyword evidence="2" id="KW-0238">DNA-binding</keyword>
<dbReference type="SUPFAM" id="SSF51206">
    <property type="entry name" value="cAMP-binding domain-like"/>
    <property type="match status" value="1"/>
</dbReference>
<dbReference type="InterPro" id="IPR014710">
    <property type="entry name" value="RmlC-like_jellyroll"/>
</dbReference>
<dbReference type="InterPro" id="IPR050397">
    <property type="entry name" value="Env_Response_Regulators"/>
</dbReference>
<dbReference type="Pfam" id="PF00027">
    <property type="entry name" value="cNMP_binding"/>
    <property type="match status" value="1"/>
</dbReference>
<keyword evidence="3" id="KW-0804">Transcription</keyword>
<dbReference type="SUPFAM" id="SSF46785">
    <property type="entry name" value="Winged helix' DNA-binding domain"/>
    <property type="match status" value="1"/>
</dbReference>
<comment type="caution">
    <text evidence="6">The sequence shown here is derived from an EMBL/GenBank/DDBJ whole genome shotgun (WGS) entry which is preliminary data.</text>
</comment>
<dbReference type="EMBL" id="JABUFE010000001">
    <property type="protein sequence ID" value="NSX53642.1"/>
    <property type="molecule type" value="Genomic_DNA"/>
</dbReference>
<evidence type="ECO:0000256" key="3">
    <source>
        <dbReference type="ARBA" id="ARBA00023163"/>
    </source>
</evidence>
<proteinExistence type="predicted"/>
<dbReference type="SMART" id="SM00419">
    <property type="entry name" value="HTH_CRP"/>
    <property type="match status" value="1"/>
</dbReference>
<dbReference type="InterPro" id="IPR036390">
    <property type="entry name" value="WH_DNA-bd_sf"/>
</dbReference>
<organism evidence="6 7">
    <name type="scientific">Parasulfitobacter algicola</name>
    <dbReference type="NCBI Taxonomy" id="2614809"/>
    <lineage>
        <taxon>Bacteria</taxon>
        <taxon>Pseudomonadati</taxon>
        <taxon>Pseudomonadota</taxon>
        <taxon>Alphaproteobacteria</taxon>
        <taxon>Rhodobacterales</taxon>
        <taxon>Roseobacteraceae</taxon>
        <taxon>Parasulfitobacter</taxon>
    </lineage>
</organism>
<feature type="domain" description="Cyclic nucleotide-binding" evidence="4">
    <location>
        <begin position="21"/>
        <end position="141"/>
    </location>
</feature>
<evidence type="ECO:0000259" key="5">
    <source>
        <dbReference type="PROSITE" id="PS51063"/>
    </source>
</evidence>
<keyword evidence="1" id="KW-0805">Transcription regulation</keyword>
<keyword evidence="7" id="KW-1185">Reference proteome</keyword>
<dbReference type="PROSITE" id="PS50042">
    <property type="entry name" value="CNMP_BINDING_3"/>
    <property type="match status" value="1"/>
</dbReference>
<evidence type="ECO:0000256" key="2">
    <source>
        <dbReference type="ARBA" id="ARBA00023125"/>
    </source>
</evidence>
<dbReference type="Pfam" id="PF13545">
    <property type="entry name" value="HTH_Crp_2"/>
    <property type="match status" value="1"/>
</dbReference>
<evidence type="ECO:0000259" key="4">
    <source>
        <dbReference type="PROSITE" id="PS50042"/>
    </source>
</evidence>
<dbReference type="RefSeq" id="WP_174134822.1">
    <property type="nucleotide sequence ID" value="NZ_JABUFE010000001.1"/>
</dbReference>
<evidence type="ECO:0000313" key="7">
    <source>
        <dbReference type="Proteomes" id="UP000777935"/>
    </source>
</evidence>
<sequence length="231" mass="25570">MTLLICEPSEPDTYHIPDFSLFAGLDQELCDGLSDDVVVTSYKPGQIIIEEGELSRDIYLVLSGKLVGLLLSENGKEVSYTEITKGSYFGEISALDGRPRSITISAETDCKLGRISHAVFQKWMVAHPVILQNLAINLAQRNRALTERIYGLVVHDVEKRVCLYLSRLAQSKEQLFPGGVLQPAATHEAMAAFIGANREAVSRVIARLSRKGVIEASRKKIVFRDIRALLD</sequence>
<dbReference type="PANTHER" id="PTHR24567:SF26">
    <property type="entry name" value="REGULATORY PROTEIN YEIL"/>
    <property type="match status" value="1"/>
</dbReference>
<dbReference type="PANTHER" id="PTHR24567">
    <property type="entry name" value="CRP FAMILY TRANSCRIPTIONAL REGULATORY PROTEIN"/>
    <property type="match status" value="1"/>
</dbReference>
<evidence type="ECO:0000256" key="1">
    <source>
        <dbReference type="ARBA" id="ARBA00023015"/>
    </source>
</evidence>
<accession>A0ABX2IL98</accession>
<dbReference type="PROSITE" id="PS51063">
    <property type="entry name" value="HTH_CRP_2"/>
    <property type="match status" value="1"/>
</dbReference>
<dbReference type="InterPro" id="IPR000595">
    <property type="entry name" value="cNMP-bd_dom"/>
</dbReference>
<evidence type="ECO:0000313" key="6">
    <source>
        <dbReference type="EMBL" id="NSX53642.1"/>
    </source>
</evidence>